<dbReference type="KEGG" id="mea:Mex_2p0531"/>
<sequence length="116" mass="12354">MRAGGRSTMKAAATGLPRMLRHLGDAFGLVLVLAFVAGALVCWCQYGRHMTIAGRPAISPETLQILIADGALLRRVPHWLAAWAWLVAAGGCAVLAVAGVRWAVVRTREILAARGR</sequence>
<organism evidence="2 3">
    <name type="scientific">Methylorubrum extorquens (strain ATCC 14718 / DSM 1338 / JCM 2805 / NCIMB 9133 / AM1)</name>
    <name type="common">Methylobacterium extorquens</name>
    <dbReference type="NCBI Taxonomy" id="272630"/>
    <lineage>
        <taxon>Bacteria</taxon>
        <taxon>Pseudomonadati</taxon>
        <taxon>Pseudomonadota</taxon>
        <taxon>Alphaproteobacteria</taxon>
        <taxon>Hyphomicrobiales</taxon>
        <taxon>Methylobacteriaceae</taxon>
        <taxon>Methylorubrum</taxon>
    </lineage>
</organism>
<name>C5B4J6_METEA</name>
<keyword evidence="1" id="KW-1133">Transmembrane helix</keyword>
<protein>
    <recommendedName>
        <fullName evidence="4">Transmembrane protein</fullName>
    </recommendedName>
</protein>
<evidence type="ECO:0000256" key="1">
    <source>
        <dbReference type="SAM" id="Phobius"/>
    </source>
</evidence>
<feature type="transmembrane region" description="Helical" evidence="1">
    <location>
        <begin position="82"/>
        <end position="104"/>
    </location>
</feature>
<reference evidence="2 3" key="1">
    <citation type="journal article" date="2009" name="PLoS ONE">
        <title>Methylobacterium genome sequences: a reference blueprint to investigate microbial metabolism of C1 compounds from natural and industrial sources.</title>
        <authorList>
            <person name="Vuilleumier S."/>
            <person name="Chistoserdova L."/>
            <person name="Lee M.-C."/>
            <person name="Bringel F."/>
            <person name="Lajus A."/>
            <person name="Zhou Y."/>
            <person name="Gourion B."/>
            <person name="Barbe V."/>
            <person name="Chang J."/>
            <person name="Cruveiller S."/>
            <person name="Dossat C."/>
            <person name="Gillett W."/>
            <person name="Gruffaz C."/>
            <person name="Haugen E."/>
            <person name="Hourcade E."/>
            <person name="Levy R."/>
            <person name="Mangenot S."/>
            <person name="Muller E."/>
            <person name="Nadalig T."/>
            <person name="Pagni M."/>
            <person name="Penny C."/>
            <person name="Peyraud R."/>
            <person name="Robinson D.G."/>
            <person name="Roche D."/>
            <person name="Rouy Z."/>
            <person name="Saenampechek C."/>
            <person name="Salvignol G."/>
            <person name="Vallenet D."/>
            <person name="Wu Z."/>
            <person name="Marx C.J."/>
            <person name="Vorholt J.A."/>
            <person name="Olson M.V."/>
            <person name="Kaul R."/>
            <person name="Weissenbach J."/>
            <person name="Medigue C."/>
            <person name="Lidstrom M.E."/>
        </authorList>
    </citation>
    <scope>NUCLEOTIDE SEQUENCE [LARGE SCALE GENOMIC DNA]</scope>
    <source>
        <strain evidence="3">ATCC 14718 / DSM 1338 / JCM 2805 / NCIMB 9133 / AM1</strain>
    </source>
</reference>
<accession>C5B4J6</accession>
<proteinExistence type="predicted"/>
<evidence type="ECO:0000313" key="2">
    <source>
        <dbReference type="EMBL" id="ACS43378.1"/>
    </source>
</evidence>
<evidence type="ECO:0008006" key="4">
    <source>
        <dbReference type="Google" id="ProtNLM"/>
    </source>
</evidence>
<keyword evidence="3" id="KW-1185">Reference proteome</keyword>
<feature type="transmembrane region" description="Helical" evidence="1">
    <location>
        <begin position="26"/>
        <end position="46"/>
    </location>
</feature>
<keyword evidence="1" id="KW-0472">Membrane</keyword>
<evidence type="ECO:0000313" key="3">
    <source>
        <dbReference type="Proteomes" id="UP000009081"/>
    </source>
</evidence>
<keyword evidence="1" id="KW-0812">Transmembrane</keyword>
<dbReference type="AlphaFoldDB" id="C5B4J6"/>
<gene>
    <name evidence="2" type="ordered locus">MexAM1_META2p0531</name>
</gene>
<geneLocation type="plasmid" evidence="2 3">
    <name>megaplasmid</name>
</geneLocation>
<dbReference type="EMBL" id="CP001511">
    <property type="protein sequence ID" value="ACS43378.1"/>
    <property type="molecule type" value="Genomic_DNA"/>
</dbReference>
<dbReference type="Proteomes" id="UP000009081">
    <property type="component" value="Plasmid megaplasmid"/>
</dbReference>
<dbReference type="HOGENOM" id="CLU_2093973_0_0_5"/>
<keyword evidence="2" id="KW-0614">Plasmid</keyword>